<feature type="compositionally biased region" description="Basic residues" evidence="2">
    <location>
        <begin position="116"/>
        <end position="125"/>
    </location>
</feature>
<keyword evidence="1" id="KW-0175">Coiled coil</keyword>
<dbReference type="EMBL" id="HQ852248">
    <property type="protein sequence ID" value="AEE39269.1"/>
    <property type="molecule type" value="Genomic_DNA"/>
</dbReference>
<organism evidence="3">
    <name type="scientific">Gooseberry vein banding associated virus</name>
    <dbReference type="NCBI Taxonomy" id="157270"/>
    <lineage>
        <taxon>Viruses</taxon>
        <taxon>Riboviria</taxon>
        <taxon>Pararnavirae</taxon>
        <taxon>Artverviricota</taxon>
        <taxon>Revtraviricetes</taxon>
        <taxon>Ortervirales</taxon>
        <taxon>Caulimoviridae</taxon>
        <taxon>Badnavirus</taxon>
        <taxon>Badnavirus venaribis</taxon>
    </lineage>
</organism>
<protein>
    <submittedName>
        <fullName evidence="3">Uncharacterized protein</fullName>
    </submittedName>
</protein>
<reference evidence="3" key="1">
    <citation type="journal article" date="2011" name="Virus Genes">
        <title>Molecular analysis of the complete genomic sequences of four isolates of Gooseberry vein banding associated virus.</title>
        <authorList>
            <person name="Xu D."/>
            <person name="Mock R."/>
            <person name="Kinard G."/>
            <person name="Li R."/>
        </authorList>
    </citation>
    <scope>NUCLEOTIDE SEQUENCE</scope>
    <source>
        <strain evidence="3">GB1</strain>
    </source>
</reference>
<proteinExistence type="predicted"/>
<feature type="compositionally biased region" description="Basic and acidic residues" evidence="2">
    <location>
        <begin position="128"/>
        <end position="138"/>
    </location>
</feature>
<feature type="region of interest" description="Disordered" evidence="2">
    <location>
        <begin position="113"/>
        <end position="147"/>
    </location>
</feature>
<evidence type="ECO:0000313" key="3">
    <source>
        <dbReference type="EMBL" id="AEE39269.1"/>
    </source>
</evidence>
<sequence>MSSWEDTSSKQIYKDAVTATNTLYTNGIGEGFVRPAELTGGQVTVKAIRQNNTLIELVVGISARLDNAAAQLRSLDRRISELETAIQAKEAVSLPESIVDDLTKEFAKLDAGTGRKAPKIGKKGKFFVWKDPKNDDQNPNRASTSRN</sequence>
<accession>F5BDD1</accession>
<feature type="coiled-coil region" evidence="1">
    <location>
        <begin position="65"/>
        <end position="92"/>
    </location>
</feature>
<evidence type="ECO:0000256" key="2">
    <source>
        <dbReference type="SAM" id="MobiDB-lite"/>
    </source>
</evidence>
<evidence type="ECO:0000256" key="1">
    <source>
        <dbReference type="SAM" id="Coils"/>
    </source>
</evidence>
<name>F5BDD1_9VIRU</name>